<organism evidence="5 6">
    <name type="scientific">Campylobacter majalis</name>
    <dbReference type="NCBI Taxonomy" id="2790656"/>
    <lineage>
        <taxon>Bacteria</taxon>
        <taxon>Pseudomonadati</taxon>
        <taxon>Campylobacterota</taxon>
        <taxon>Epsilonproteobacteria</taxon>
        <taxon>Campylobacterales</taxon>
        <taxon>Campylobacteraceae</taxon>
        <taxon>Campylobacter</taxon>
    </lineage>
</organism>
<dbReference type="Gene3D" id="3.40.50.300">
    <property type="entry name" value="P-loop containing nucleotide triphosphate hydrolases"/>
    <property type="match status" value="1"/>
</dbReference>
<protein>
    <recommendedName>
        <fullName evidence="3">arsenite-transporting ATPase</fullName>
        <ecNumber evidence="3">7.3.2.7</ecNumber>
    </recommendedName>
</protein>
<dbReference type="PANTHER" id="PTHR10803">
    <property type="entry name" value="ARSENICAL PUMP-DRIVING ATPASE ARSENITE-TRANSLOCATING ATPASE"/>
    <property type="match status" value="1"/>
</dbReference>
<keyword evidence="6" id="KW-1185">Reference proteome</keyword>
<dbReference type="Pfam" id="PF02374">
    <property type="entry name" value="ArsA_ATPase"/>
    <property type="match status" value="1"/>
</dbReference>
<feature type="domain" description="ArsA/GET3 Anion-transporting ATPase-like" evidence="4">
    <location>
        <begin position="9"/>
        <end position="318"/>
    </location>
</feature>
<dbReference type="EMBL" id="CAJHOF010000001">
    <property type="protein sequence ID" value="CAD7286924.1"/>
    <property type="molecule type" value="Genomic_DNA"/>
</dbReference>
<evidence type="ECO:0000313" key="5">
    <source>
        <dbReference type="EMBL" id="CAD7286924.1"/>
    </source>
</evidence>
<gene>
    <name evidence="5" type="primary">arsA</name>
    <name evidence="5" type="ORF">LMG7974_00152</name>
</gene>
<accession>A0ABM8Q2D5</accession>
<comment type="similarity">
    <text evidence="1">Belongs to the arsA ATPase family.</text>
</comment>
<comment type="catalytic activity">
    <reaction evidence="2">
        <text>arsenite(in) + ATP + H2O = arsenite(out) + ADP + phosphate + H(+)</text>
        <dbReference type="Rhea" id="RHEA:11348"/>
        <dbReference type="ChEBI" id="CHEBI:15377"/>
        <dbReference type="ChEBI" id="CHEBI:15378"/>
        <dbReference type="ChEBI" id="CHEBI:29242"/>
        <dbReference type="ChEBI" id="CHEBI:30616"/>
        <dbReference type="ChEBI" id="CHEBI:43474"/>
        <dbReference type="ChEBI" id="CHEBI:456216"/>
        <dbReference type="EC" id="7.3.2.7"/>
    </reaction>
</comment>
<dbReference type="NCBIfam" id="TIGR00345">
    <property type="entry name" value="GET3_arsA_TRC40"/>
    <property type="match status" value="1"/>
</dbReference>
<dbReference type="PANTHER" id="PTHR10803:SF3">
    <property type="entry name" value="ATPASE GET3"/>
    <property type="match status" value="1"/>
</dbReference>
<dbReference type="InterPro" id="IPR016300">
    <property type="entry name" value="ATPase_ArsA/GET3"/>
</dbReference>
<dbReference type="EC" id="7.3.2.7" evidence="3"/>
<reference evidence="5 6" key="1">
    <citation type="submission" date="2020-11" db="EMBL/GenBank/DDBJ databases">
        <authorList>
            <person name="Peeters C."/>
        </authorList>
    </citation>
    <scope>NUCLEOTIDE SEQUENCE [LARGE SCALE GENOMIC DNA]</scope>
    <source>
        <strain evidence="5 6">LMG 7974</strain>
    </source>
</reference>
<dbReference type="InterPro" id="IPR025723">
    <property type="entry name" value="ArsA/GET3_ATPase-like"/>
</dbReference>
<dbReference type="InterPro" id="IPR027417">
    <property type="entry name" value="P-loop_NTPase"/>
</dbReference>
<sequence length="323" mass="36806">MNLNTLSPIIFVGGKGGVGKTTLSSSIAVKLAKSRKKTLIISTDPAHSLSDALDVKLSSKIKNVCENLDAMELDPDEIVNEHFNQIEQTLRTYAKPEMFAKIKEHLRLSKDTPGAYEAAMLEKICRLISDRGDYEHIVFDTAPTGHTMRLLFMPSVMSAWTDGLLKHQKKREEVADAAKIFWQNKPDYEFNPFAPSREQRWQKAMVKLNERKELFLKANEILKDSKMTQVFLVMIPEALPLFETIRAVNILNEFKISLGSILINQIIPNSQNDEFWQIKVKKQGEILQQISSQLSHVKKHKIYLKADDLRGEKALNDIEILAF</sequence>
<evidence type="ECO:0000256" key="1">
    <source>
        <dbReference type="ARBA" id="ARBA00011040"/>
    </source>
</evidence>
<dbReference type="Proteomes" id="UP000789803">
    <property type="component" value="Unassembled WGS sequence"/>
</dbReference>
<evidence type="ECO:0000313" key="6">
    <source>
        <dbReference type="Proteomes" id="UP000789803"/>
    </source>
</evidence>
<name>A0ABM8Q2D5_9BACT</name>
<evidence type="ECO:0000256" key="3">
    <source>
        <dbReference type="ARBA" id="ARBA00066752"/>
    </source>
</evidence>
<dbReference type="CDD" id="cd02035">
    <property type="entry name" value="ArsA"/>
    <property type="match status" value="1"/>
</dbReference>
<evidence type="ECO:0000259" key="4">
    <source>
        <dbReference type="Pfam" id="PF02374"/>
    </source>
</evidence>
<evidence type="ECO:0000256" key="2">
    <source>
        <dbReference type="ARBA" id="ARBA00052296"/>
    </source>
</evidence>
<dbReference type="SUPFAM" id="SSF52540">
    <property type="entry name" value="P-loop containing nucleoside triphosphate hydrolases"/>
    <property type="match status" value="1"/>
</dbReference>
<proteinExistence type="inferred from homology"/>
<dbReference type="RefSeq" id="WP_229931978.1">
    <property type="nucleotide sequence ID" value="NZ_CAJHOF010000001.1"/>
</dbReference>
<comment type="caution">
    <text evidence="5">The sequence shown here is derived from an EMBL/GenBank/DDBJ whole genome shotgun (WGS) entry which is preliminary data.</text>
</comment>